<dbReference type="InterPro" id="IPR010998">
    <property type="entry name" value="Integrase_recombinase_N"/>
</dbReference>
<gene>
    <name evidence="5" type="ORF">SAMN04489716_1860</name>
</gene>
<dbReference type="STRING" id="113562.SAMN04489716_1860"/>
<evidence type="ECO:0000256" key="1">
    <source>
        <dbReference type="ARBA" id="ARBA00008857"/>
    </source>
</evidence>
<dbReference type="Gene3D" id="1.10.150.130">
    <property type="match status" value="1"/>
</dbReference>
<dbReference type="Pfam" id="PF00589">
    <property type="entry name" value="Phage_integrase"/>
    <property type="match status" value="1"/>
</dbReference>
<keyword evidence="6" id="KW-1185">Reference proteome</keyword>
<keyword evidence="3" id="KW-0233">DNA recombination</keyword>
<name>A0A1H1VS89_9ACTN</name>
<dbReference type="InterPro" id="IPR011010">
    <property type="entry name" value="DNA_brk_join_enz"/>
</dbReference>
<protein>
    <submittedName>
        <fullName evidence="5">Site-specific recombinase XerD</fullName>
    </submittedName>
</protein>
<proteinExistence type="inferred from homology"/>
<organism evidence="5 6">
    <name type="scientific">Actinoplanes derwentensis</name>
    <dbReference type="NCBI Taxonomy" id="113562"/>
    <lineage>
        <taxon>Bacteria</taxon>
        <taxon>Bacillati</taxon>
        <taxon>Actinomycetota</taxon>
        <taxon>Actinomycetes</taxon>
        <taxon>Micromonosporales</taxon>
        <taxon>Micromonosporaceae</taxon>
        <taxon>Actinoplanes</taxon>
    </lineage>
</organism>
<dbReference type="InterPro" id="IPR002104">
    <property type="entry name" value="Integrase_catalytic"/>
</dbReference>
<dbReference type="PROSITE" id="PS51898">
    <property type="entry name" value="TYR_RECOMBINASE"/>
    <property type="match status" value="1"/>
</dbReference>
<reference evidence="5 6" key="1">
    <citation type="submission" date="2016-10" db="EMBL/GenBank/DDBJ databases">
        <authorList>
            <person name="de Groot N.N."/>
        </authorList>
    </citation>
    <scope>NUCLEOTIDE SEQUENCE [LARGE SCALE GENOMIC DNA]</scope>
    <source>
        <strain evidence="5 6">DSM 43941</strain>
    </source>
</reference>
<dbReference type="SUPFAM" id="SSF56349">
    <property type="entry name" value="DNA breaking-rejoining enzymes"/>
    <property type="match status" value="1"/>
</dbReference>
<evidence type="ECO:0000313" key="6">
    <source>
        <dbReference type="Proteomes" id="UP000198688"/>
    </source>
</evidence>
<evidence type="ECO:0000313" key="5">
    <source>
        <dbReference type="EMBL" id="SDS87602.1"/>
    </source>
</evidence>
<dbReference type="EMBL" id="LT629758">
    <property type="protein sequence ID" value="SDS87602.1"/>
    <property type="molecule type" value="Genomic_DNA"/>
</dbReference>
<dbReference type="OrthoDB" id="4529782at2"/>
<accession>A0A1H1VS89</accession>
<dbReference type="AlphaFoldDB" id="A0A1H1VS89"/>
<dbReference type="GO" id="GO:0006310">
    <property type="term" value="P:DNA recombination"/>
    <property type="evidence" value="ECO:0007669"/>
    <property type="project" value="UniProtKB-KW"/>
</dbReference>
<sequence length="346" mass="38447">MRRVDEVSDWLIVSEVSTSAPNTIKSQAQALAQWWRWCLGIGADPLTVDAVTFARFVAALQTVPKDLPLTSKVVALPGDPRLRRPSTVSQRVVHIKGFYRWAMHNGRVSAVAGRAVTGFKTPAAPQTMRARRLRPEQVTALLTVNLSPRDRWMVELLYGAGLREGEALGLRVEDWCIGPEVAAVFGCRVYGGPHLHVRRRRNSNGAWAKSPCERVVPIAPRVLQAYRDWQAWAFDHAPESMESPYLTISLAGPTRGRAWSISGFTSMWQTKVRTIPGLEEVTPHLLRHEWASELLDAGAPAFTVQELLGHRSPTSTQIYTHARMDTLTAAVAQLATWRQRLLGIAG</sequence>
<evidence type="ECO:0000256" key="3">
    <source>
        <dbReference type="ARBA" id="ARBA00023172"/>
    </source>
</evidence>
<dbReference type="InterPro" id="IPR013762">
    <property type="entry name" value="Integrase-like_cat_sf"/>
</dbReference>
<dbReference type="RefSeq" id="WP_092543378.1">
    <property type="nucleotide sequence ID" value="NZ_BOMJ01000011.1"/>
</dbReference>
<dbReference type="PANTHER" id="PTHR30349">
    <property type="entry name" value="PHAGE INTEGRASE-RELATED"/>
    <property type="match status" value="1"/>
</dbReference>
<keyword evidence="2" id="KW-0238">DNA-binding</keyword>
<evidence type="ECO:0000259" key="4">
    <source>
        <dbReference type="PROSITE" id="PS51898"/>
    </source>
</evidence>
<dbReference type="GO" id="GO:0015074">
    <property type="term" value="P:DNA integration"/>
    <property type="evidence" value="ECO:0007669"/>
    <property type="project" value="InterPro"/>
</dbReference>
<comment type="similarity">
    <text evidence="1">Belongs to the 'phage' integrase family.</text>
</comment>
<dbReference type="Gene3D" id="1.10.443.10">
    <property type="entry name" value="Intergrase catalytic core"/>
    <property type="match status" value="1"/>
</dbReference>
<dbReference type="GO" id="GO:0003677">
    <property type="term" value="F:DNA binding"/>
    <property type="evidence" value="ECO:0007669"/>
    <property type="project" value="UniProtKB-KW"/>
</dbReference>
<feature type="domain" description="Tyr recombinase" evidence="4">
    <location>
        <begin position="128"/>
        <end position="332"/>
    </location>
</feature>
<dbReference type="Proteomes" id="UP000198688">
    <property type="component" value="Chromosome I"/>
</dbReference>
<evidence type="ECO:0000256" key="2">
    <source>
        <dbReference type="ARBA" id="ARBA00023125"/>
    </source>
</evidence>
<dbReference type="InterPro" id="IPR050090">
    <property type="entry name" value="Tyrosine_recombinase_XerCD"/>
</dbReference>
<dbReference type="PANTHER" id="PTHR30349:SF41">
    <property type="entry name" value="INTEGRASE_RECOMBINASE PROTEIN MJ0367-RELATED"/>
    <property type="match status" value="1"/>
</dbReference>